<protein>
    <submittedName>
        <fullName evidence="1">Uncharacterized protein</fullName>
    </submittedName>
</protein>
<proteinExistence type="predicted"/>
<gene>
    <name evidence="1" type="ORF">XDN619_LOCUS21945</name>
</gene>
<feature type="non-terminal residue" evidence="1">
    <location>
        <position position="1"/>
    </location>
</feature>
<organism evidence="1 2">
    <name type="scientific">Rotaria magnacalcarata</name>
    <dbReference type="NCBI Taxonomy" id="392030"/>
    <lineage>
        <taxon>Eukaryota</taxon>
        <taxon>Metazoa</taxon>
        <taxon>Spiralia</taxon>
        <taxon>Gnathifera</taxon>
        <taxon>Rotifera</taxon>
        <taxon>Eurotatoria</taxon>
        <taxon>Bdelloidea</taxon>
        <taxon>Philodinida</taxon>
        <taxon>Philodinidae</taxon>
        <taxon>Rotaria</taxon>
    </lineage>
</organism>
<dbReference type="AlphaFoldDB" id="A0A816V8D3"/>
<dbReference type="EMBL" id="CAJNRG010009918">
    <property type="protein sequence ID" value="CAF2117601.1"/>
    <property type="molecule type" value="Genomic_DNA"/>
</dbReference>
<reference evidence="1" key="1">
    <citation type="submission" date="2021-02" db="EMBL/GenBank/DDBJ databases">
        <authorList>
            <person name="Nowell W R."/>
        </authorList>
    </citation>
    <scope>NUCLEOTIDE SEQUENCE</scope>
</reference>
<evidence type="ECO:0000313" key="2">
    <source>
        <dbReference type="Proteomes" id="UP000663887"/>
    </source>
</evidence>
<evidence type="ECO:0000313" key="1">
    <source>
        <dbReference type="EMBL" id="CAF2117601.1"/>
    </source>
</evidence>
<dbReference type="Proteomes" id="UP000663887">
    <property type="component" value="Unassembled WGS sequence"/>
</dbReference>
<name>A0A816V8D3_9BILA</name>
<sequence length="117" mass="14286">YETLNFNDEFDDMCDEREIDSEDDDYVKNQYVEMSSNFTVEEMENTIECIDEHPNYSFSTIQHRLQTIKSINCIPRFRQYIEWTGTRHEKLEKIKEFMFDEFYVKRAIEKEAVHDTD</sequence>
<accession>A0A816V8D3</accession>
<comment type="caution">
    <text evidence="1">The sequence shown here is derived from an EMBL/GenBank/DDBJ whole genome shotgun (WGS) entry which is preliminary data.</text>
</comment>